<dbReference type="SMART" id="SM00320">
    <property type="entry name" value="WD40"/>
    <property type="match status" value="3"/>
</dbReference>
<dbReference type="PROSITE" id="PS50082">
    <property type="entry name" value="WD_REPEATS_2"/>
    <property type="match status" value="2"/>
</dbReference>
<protein>
    <submittedName>
        <fullName evidence="6">WD_REPEATS_REGION domain-containing protein</fullName>
    </submittedName>
</protein>
<evidence type="ECO:0000256" key="4">
    <source>
        <dbReference type="SAM" id="MobiDB-lite"/>
    </source>
</evidence>
<dbReference type="SUPFAM" id="SSF50978">
    <property type="entry name" value="WD40 repeat-like"/>
    <property type="match status" value="1"/>
</dbReference>
<name>A0A0K0DNA2_ANGCA</name>
<dbReference type="WBParaSite" id="ACAC_0001323101-mRNA-1">
    <property type="protein sequence ID" value="ACAC_0001323101-mRNA-1"/>
    <property type="gene ID" value="ACAC_0001323101"/>
</dbReference>
<dbReference type="GO" id="GO:1990234">
    <property type="term" value="C:transferase complex"/>
    <property type="evidence" value="ECO:0007669"/>
    <property type="project" value="UniProtKB-ARBA"/>
</dbReference>
<reference evidence="5" key="1">
    <citation type="submission" date="2012-09" db="EMBL/GenBank/DDBJ databases">
        <authorList>
            <person name="Martin A.A."/>
        </authorList>
    </citation>
    <scope>NUCLEOTIDE SEQUENCE</scope>
</reference>
<feature type="repeat" description="WD" evidence="3">
    <location>
        <begin position="329"/>
        <end position="356"/>
    </location>
</feature>
<feature type="compositionally biased region" description="Acidic residues" evidence="4">
    <location>
        <begin position="113"/>
        <end position="132"/>
    </location>
</feature>
<feature type="repeat" description="WD" evidence="3">
    <location>
        <begin position="357"/>
        <end position="389"/>
    </location>
</feature>
<dbReference type="PANTHER" id="PTHR22847:SF637">
    <property type="entry name" value="WD REPEAT DOMAIN 5B"/>
    <property type="match status" value="1"/>
</dbReference>
<dbReference type="Proteomes" id="UP000035642">
    <property type="component" value="Unassembled WGS sequence"/>
</dbReference>
<reference evidence="6" key="2">
    <citation type="submission" date="2017-02" db="UniProtKB">
        <authorList>
            <consortium name="WormBaseParasite"/>
        </authorList>
    </citation>
    <scope>IDENTIFICATION</scope>
</reference>
<proteinExistence type="predicted"/>
<keyword evidence="2" id="KW-0677">Repeat</keyword>
<evidence type="ECO:0000256" key="1">
    <source>
        <dbReference type="ARBA" id="ARBA00022574"/>
    </source>
</evidence>
<dbReference type="Gene3D" id="2.130.10.10">
    <property type="entry name" value="YVTN repeat-like/Quinoprotein amine dehydrogenase"/>
    <property type="match status" value="1"/>
</dbReference>
<dbReference type="AlphaFoldDB" id="A0A0K0DNA2"/>
<evidence type="ECO:0000313" key="6">
    <source>
        <dbReference type="WBParaSite" id="ACAC_0001323101-mRNA-1"/>
    </source>
</evidence>
<dbReference type="STRING" id="6313.A0A0K0DNA2"/>
<accession>A0A0K0DNA2</accession>
<dbReference type="Pfam" id="PF00400">
    <property type="entry name" value="WD40"/>
    <property type="match status" value="1"/>
</dbReference>
<dbReference type="PANTHER" id="PTHR22847">
    <property type="entry name" value="WD40 REPEAT PROTEIN"/>
    <property type="match status" value="1"/>
</dbReference>
<feature type="compositionally biased region" description="Basic and acidic residues" evidence="4">
    <location>
        <begin position="182"/>
        <end position="192"/>
    </location>
</feature>
<keyword evidence="5" id="KW-1185">Reference proteome</keyword>
<organism evidence="5 6">
    <name type="scientific">Angiostrongylus cantonensis</name>
    <name type="common">Rat lungworm</name>
    <dbReference type="NCBI Taxonomy" id="6313"/>
    <lineage>
        <taxon>Eukaryota</taxon>
        <taxon>Metazoa</taxon>
        <taxon>Ecdysozoa</taxon>
        <taxon>Nematoda</taxon>
        <taxon>Chromadorea</taxon>
        <taxon>Rhabditida</taxon>
        <taxon>Rhabditina</taxon>
        <taxon>Rhabditomorpha</taxon>
        <taxon>Strongyloidea</taxon>
        <taxon>Metastrongylidae</taxon>
        <taxon>Angiostrongylus</taxon>
    </lineage>
</organism>
<evidence type="ECO:0000256" key="3">
    <source>
        <dbReference type="PROSITE-ProRule" id="PRU00221"/>
    </source>
</evidence>
<dbReference type="InterPro" id="IPR001680">
    <property type="entry name" value="WD40_rpt"/>
</dbReference>
<dbReference type="InterPro" id="IPR015943">
    <property type="entry name" value="WD40/YVTN_repeat-like_dom_sf"/>
</dbReference>
<evidence type="ECO:0000313" key="5">
    <source>
        <dbReference type="Proteomes" id="UP000035642"/>
    </source>
</evidence>
<feature type="region of interest" description="Disordered" evidence="4">
    <location>
        <begin position="182"/>
        <end position="202"/>
    </location>
</feature>
<sequence length="472" mass="54706">MLTERETIAQLCETILDEVSEHWGVKVGVQLLKNGVHALATSYLMFVDQQQSLPVYETFSDNYITLQCSESESVIVILEKEHVEVEAIEQRRQRPLLRRLDLEKGQQEKEIKEEDEEEEDGEEESSEEEEDNALPRLKQKDRVVLFEDEDERQLQEQLKKEERRKKEKRIKDTIRVRLSEEDQMEKRKKEENIGLGSMPTDDRNENVACESLKLKKNVTIRRREKPILESATYGRKGASGMFMRKSENDQQPNHQGKTEILEKKVLVSWYTLSDEEYEPTKMEPKDSNVVTDARAHEASEAPTIIRQAPPVQPDVEWSRKWHKRYCMGPESLFLAYASDDKMVKIWEVETGKCIKTVEGHTSHMLCCTHNPQCAMIASESLQGIVRIWDQDRGLRKILRAHSKRTVAFDHIGLLSCSTSCDGLVKIWETKNFLFVKNLVDNNHVPVAFVKFLPNGMYLLVSTLNSTLKMGFH</sequence>
<feature type="region of interest" description="Disordered" evidence="4">
    <location>
        <begin position="106"/>
        <end position="140"/>
    </location>
</feature>
<evidence type="ECO:0000256" key="2">
    <source>
        <dbReference type="ARBA" id="ARBA00022737"/>
    </source>
</evidence>
<dbReference type="InterPro" id="IPR036322">
    <property type="entry name" value="WD40_repeat_dom_sf"/>
</dbReference>
<keyword evidence="1 3" id="KW-0853">WD repeat</keyword>